<accession>A0A1S8AA21</accession>
<organism evidence="1">
    <name type="scientific">Rosellinia necatrix</name>
    <name type="common">White root-rot fungus</name>
    <dbReference type="NCBI Taxonomy" id="77044"/>
    <lineage>
        <taxon>Eukaryota</taxon>
        <taxon>Fungi</taxon>
        <taxon>Dikarya</taxon>
        <taxon>Ascomycota</taxon>
        <taxon>Pezizomycotina</taxon>
        <taxon>Sordariomycetes</taxon>
        <taxon>Xylariomycetidae</taxon>
        <taxon>Xylariales</taxon>
        <taxon>Xylariaceae</taxon>
        <taxon>Rosellinia</taxon>
    </lineage>
</organism>
<gene>
    <name evidence="1" type="ORF">SAMD00023353_5300120</name>
</gene>
<sequence>MGEPQVACLYRHLSLRGRAAPPIAPPQGEWFNTGLELARPDTSLLLALRATAGFVFGLSRLS</sequence>
<protein>
    <submittedName>
        <fullName evidence="1">Uncharacterized protein</fullName>
    </submittedName>
</protein>
<evidence type="ECO:0000313" key="1">
    <source>
        <dbReference type="EMBL" id="GAW26873.1"/>
    </source>
</evidence>
<proteinExistence type="predicted"/>
<keyword evidence="2" id="KW-1185">Reference proteome</keyword>
<dbReference type="AlphaFoldDB" id="A0A1S8AA21"/>
<reference evidence="1" key="1">
    <citation type="submission" date="2016-03" db="EMBL/GenBank/DDBJ databases">
        <title>Draft genome sequence of Rosellinia necatrix.</title>
        <authorList>
            <person name="Kanematsu S."/>
        </authorList>
    </citation>
    <scope>NUCLEOTIDE SEQUENCE [LARGE SCALE GENOMIC DNA]</scope>
    <source>
        <strain evidence="1">W97</strain>
    </source>
</reference>
<dbReference type="EMBL" id="DF977498">
    <property type="protein sequence ID" value="GAW26873.1"/>
    <property type="molecule type" value="Genomic_DNA"/>
</dbReference>
<name>A0A1S8AA21_ROSNE</name>
<evidence type="ECO:0000313" key="2">
    <source>
        <dbReference type="Proteomes" id="UP000054516"/>
    </source>
</evidence>
<dbReference type="Proteomes" id="UP000054516">
    <property type="component" value="Unassembled WGS sequence"/>
</dbReference>